<feature type="transmembrane region" description="Helical" evidence="1">
    <location>
        <begin position="121"/>
        <end position="141"/>
    </location>
</feature>
<feature type="transmembrane region" description="Helical" evidence="1">
    <location>
        <begin position="147"/>
        <end position="167"/>
    </location>
</feature>
<dbReference type="Proteomes" id="UP000198510">
    <property type="component" value="Unassembled WGS sequence"/>
</dbReference>
<protein>
    <recommendedName>
        <fullName evidence="4">Signal transduction histidine kinase dimerisation/phosphoacceptor domain-containing protein</fullName>
    </recommendedName>
</protein>
<evidence type="ECO:0000313" key="2">
    <source>
        <dbReference type="EMBL" id="SDM63890.1"/>
    </source>
</evidence>
<accession>A0A1G9UVM8</accession>
<dbReference type="EMBL" id="FNFO01000018">
    <property type="protein sequence ID" value="SDM63890.1"/>
    <property type="molecule type" value="Genomic_DNA"/>
</dbReference>
<name>A0A1G9UVM8_9BACT</name>
<dbReference type="RefSeq" id="WP_089688457.1">
    <property type="nucleotide sequence ID" value="NZ_FNFO01000018.1"/>
</dbReference>
<evidence type="ECO:0000256" key="1">
    <source>
        <dbReference type="SAM" id="Phobius"/>
    </source>
</evidence>
<dbReference type="STRING" id="1075417.SAMN05421823_1186"/>
<feature type="transmembrane region" description="Helical" evidence="1">
    <location>
        <begin position="93"/>
        <end position="109"/>
    </location>
</feature>
<feature type="transmembrane region" description="Helical" evidence="1">
    <location>
        <begin position="68"/>
        <end position="87"/>
    </location>
</feature>
<feature type="transmembrane region" description="Helical" evidence="1">
    <location>
        <begin position="40"/>
        <end position="59"/>
    </location>
</feature>
<dbReference type="InterPro" id="IPR036097">
    <property type="entry name" value="HisK_dim/P_sf"/>
</dbReference>
<keyword evidence="3" id="KW-1185">Reference proteome</keyword>
<organism evidence="2 3">
    <name type="scientific">Catalinimonas alkaloidigena</name>
    <dbReference type="NCBI Taxonomy" id="1075417"/>
    <lineage>
        <taxon>Bacteria</taxon>
        <taxon>Pseudomonadati</taxon>
        <taxon>Bacteroidota</taxon>
        <taxon>Cytophagia</taxon>
        <taxon>Cytophagales</taxon>
        <taxon>Catalimonadaceae</taxon>
        <taxon>Catalinimonas</taxon>
    </lineage>
</organism>
<keyword evidence="1" id="KW-1133">Transmembrane helix</keyword>
<gene>
    <name evidence="2" type="ORF">SAMN05421823_1186</name>
</gene>
<reference evidence="2 3" key="1">
    <citation type="submission" date="2016-10" db="EMBL/GenBank/DDBJ databases">
        <authorList>
            <person name="de Groot N.N."/>
        </authorList>
    </citation>
    <scope>NUCLEOTIDE SEQUENCE [LARGE SCALE GENOMIC DNA]</scope>
    <source>
        <strain evidence="2 3">DSM 25186</strain>
    </source>
</reference>
<keyword evidence="1" id="KW-0812">Transmembrane</keyword>
<keyword evidence="1" id="KW-0472">Membrane</keyword>
<dbReference type="SUPFAM" id="SSF47384">
    <property type="entry name" value="Homodimeric domain of signal transducing histidine kinase"/>
    <property type="match status" value="1"/>
</dbReference>
<sequence length="291" mass="32885">MNATSERHFERQLTRYVLIGNLVYVSYGLVHPLLYGGKPLTTLLIGAAWLSFAFFFYLYQVKRKFETLLLPLLGVTLLFLIIHWLRIGGLGSSIPYGFLISMLTAILLVRPAARLPTAAMFLLAQLVLVVAEVVFHVNWIARPTLSARVGVPITYLLSALILAYLAYHPKQSFDAERQLLHRHSQLLMKQNQLITHLNQALEARVAERTHRLSRTNQQLKEYAAYNSHQVRGPLCRLLGLGEVIKQTGRADPEVVAMLLTTTHELDEVIQAINQTLQEERGNSRDSLPPDT</sequence>
<dbReference type="OrthoDB" id="982262at2"/>
<dbReference type="AlphaFoldDB" id="A0A1G9UVM8"/>
<evidence type="ECO:0008006" key="4">
    <source>
        <dbReference type="Google" id="ProtNLM"/>
    </source>
</evidence>
<proteinExistence type="predicted"/>
<feature type="transmembrane region" description="Helical" evidence="1">
    <location>
        <begin position="16"/>
        <end position="34"/>
    </location>
</feature>
<evidence type="ECO:0000313" key="3">
    <source>
        <dbReference type="Proteomes" id="UP000198510"/>
    </source>
</evidence>
<dbReference type="GO" id="GO:0000155">
    <property type="term" value="F:phosphorelay sensor kinase activity"/>
    <property type="evidence" value="ECO:0007669"/>
    <property type="project" value="InterPro"/>
</dbReference>